<evidence type="ECO:0000256" key="3">
    <source>
        <dbReference type="ARBA" id="ARBA00022676"/>
    </source>
</evidence>
<comment type="subcellular location">
    <subcellularLocation>
        <location evidence="1">Membrane</location>
        <topology evidence="1">Multi-pass membrane protein</topology>
    </subcellularLocation>
</comment>
<keyword evidence="6 8" id="KW-1133">Transmembrane helix</keyword>
<evidence type="ECO:0000256" key="7">
    <source>
        <dbReference type="ARBA" id="ARBA00023136"/>
    </source>
</evidence>
<evidence type="ECO:0000256" key="8">
    <source>
        <dbReference type="SAM" id="Phobius"/>
    </source>
</evidence>
<keyword evidence="7 8" id="KW-0472">Membrane</keyword>
<keyword evidence="5 8" id="KW-0812">Transmembrane</keyword>
<evidence type="ECO:0000256" key="2">
    <source>
        <dbReference type="ARBA" id="ARBA00008744"/>
    </source>
</evidence>
<comment type="similarity">
    <text evidence="2">Belongs to the dpy-19 family.</text>
</comment>
<dbReference type="WBParaSite" id="Hba_02298">
    <property type="protein sequence ID" value="Hba_02298"/>
    <property type="gene ID" value="Hba_02298"/>
</dbReference>
<sequence>MIILFCDSVLNRITFRPFYIFFTSALFIGSTLGLKLLISRALQVEDDVFYNVVQLICYTIMAVLIMRLKLFFTPHLCVCSALLINNKHYYVARLTNCKIRNRSEIYSAKRRPLLCIHSNIKLLESTGLQLNRTAHLALVGLLLAGMAHQGKVNINKQLSIRGEYSNPEQEKLFDWIVKETEHSV</sequence>
<organism evidence="9 10">
    <name type="scientific">Heterorhabditis bacteriophora</name>
    <name type="common">Entomopathogenic nematode worm</name>
    <dbReference type="NCBI Taxonomy" id="37862"/>
    <lineage>
        <taxon>Eukaryota</taxon>
        <taxon>Metazoa</taxon>
        <taxon>Ecdysozoa</taxon>
        <taxon>Nematoda</taxon>
        <taxon>Chromadorea</taxon>
        <taxon>Rhabditida</taxon>
        <taxon>Rhabditina</taxon>
        <taxon>Rhabditomorpha</taxon>
        <taxon>Strongyloidea</taxon>
        <taxon>Heterorhabditidae</taxon>
        <taxon>Heterorhabditis</taxon>
    </lineage>
</organism>
<dbReference type="Pfam" id="PF10034">
    <property type="entry name" value="Dpy19"/>
    <property type="match status" value="1"/>
</dbReference>
<dbReference type="Proteomes" id="UP000095283">
    <property type="component" value="Unplaced"/>
</dbReference>
<keyword evidence="4" id="KW-0808">Transferase</keyword>
<dbReference type="PANTHER" id="PTHR31488:SF1">
    <property type="entry name" value="C-MANNOSYLTRANSFERASE DPY19L1"/>
    <property type="match status" value="1"/>
</dbReference>
<evidence type="ECO:0000256" key="5">
    <source>
        <dbReference type="ARBA" id="ARBA00022692"/>
    </source>
</evidence>
<name>A0A1I7WC95_HETBA</name>
<keyword evidence="9" id="KW-1185">Reference proteome</keyword>
<evidence type="ECO:0000256" key="1">
    <source>
        <dbReference type="ARBA" id="ARBA00004141"/>
    </source>
</evidence>
<accession>A0A1I7WC95</accession>
<dbReference type="GO" id="GO:0005637">
    <property type="term" value="C:nuclear inner membrane"/>
    <property type="evidence" value="ECO:0007669"/>
    <property type="project" value="TreeGrafter"/>
</dbReference>
<dbReference type="PANTHER" id="PTHR31488">
    <property type="entry name" value="DPY-19-LIKE 1, LIKE (H. SAPIENS)"/>
    <property type="match status" value="1"/>
</dbReference>
<protein>
    <submittedName>
        <fullName evidence="10">Uncharacterized protein</fullName>
    </submittedName>
</protein>
<dbReference type="InterPro" id="IPR018732">
    <property type="entry name" value="Dpy-19/Dpy-19-like"/>
</dbReference>
<keyword evidence="3" id="KW-0328">Glycosyltransferase</keyword>
<evidence type="ECO:0000256" key="4">
    <source>
        <dbReference type="ARBA" id="ARBA00022679"/>
    </source>
</evidence>
<proteinExistence type="inferred from homology"/>
<feature type="transmembrane region" description="Helical" evidence="8">
    <location>
        <begin position="18"/>
        <end position="42"/>
    </location>
</feature>
<feature type="transmembrane region" description="Helical" evidence="8">
    <location>
        <begin position="48"/>
        <end position="66"/>
    </location>
</feature>
<dbReference type="GO" id="GO:0000030">
    <property type="term" value="F:mannosyltransferase activity"/>
    <property type="evidence" value="ECO:0007669"/>
    <property type="project" value="TreeGrafter"/>
</dbReference>
<evidence type="ECO:0000256" key="6">
    <source>
        <dbReference type="ARBA" id="ARBA00022989"/>
    </source>
</evidence>
<evidence type="ECO:0000313" key="10">
    <source>
        <dbReference type="WBParaSite" id="Hba_02298"/>
    </source>
</evidence>
<evidence type="ECO:0000313" key="9">
    <source>
        <dbReference type="Proteomes" id="UP000095283"/>
    </source>
</evidence>
<dbReference type="AlphaFoldDB" id="A0A1I7WC95"/>
<reference evidence="10" key="1">
    <citation type="submission" date="2016-11" db="UniProtKB">
        <authorList>
            <consortium name="WormBaseParasite"/>
        </authorList>
    </citation>
    <scope>IDENTIFICATION</scope>
</reference>